<dbReference type="EMBL" id="JXXK01000009">
    <property type="protein sequence ID" value="KJF40144.1"/>
    <property type="molecule type" value="Genomic_DNA"/>
</dbReference>
<keyword evidence="5" id="KW-1185">Reference proteome</keyword>
<evidence type="ECO:0000313" key="2">
    <source>
        <dbReference type="EMBL" id="KJF40144.1"/>
    </source>
</evidence>
<dbReference type="EMBL" id="WMZR01000015">
    <property type="protein sequence ID" value="MTS52164.1"/>
    <property type="molecule type" value="Genomic_DNA"/>
</dbReference>
<dbReference type="RefSeq" id="WP_050005181.1">
    <property type="nucleotide sequence ID" value="NZ_CAOJUJ010000003.1"/>
</dbReference>
<dbReference type="Proteomes" id="UP000472755">
    <property type="component" value="Unassembled WGS sequence"/>
</dbReference>
<evidence type="ECO:0000313" key="3">
    <source>
        <dbReference type="EMBL" id="MTS26146.1"/>
    </source>
</evidence>
<reference evidence="2" key="1">
    <citation type="submission" date="2015-02" db="EMBL/GenBank/DDBJ databases">
        <title>A novel member of the family Ruminococcaceae isolated from human feces.</title>
        <authorList>
            <person name="Shkoporov A.N."/>
            <person name="Chaplin A.V."/>
            <person name="Motuzova O.V."/>
            <person name="Kafarskaia L.I."/>
            <person name="Khokhlova E.V."/>
            <person name="Efimov B.A."/>
        </authorList>
    </citation>
    <scope>NUCLEOTIDE SEQUENCE [LARGE SCALE GENOMIC DNA]</scope>
    <source>
        <strain evidence="2">585-1</strain>
    </source>
</reference>
<evidence type="ECO:0000313" key="7">
    <source>
        <dbReference type="Proteomes" id="UP000472755"/>
    </source>
</evidence>
<evidence type="ECO:0000313" key="4">
    <source>
        <dbReference type="EMBL" id="MTS52164.1"/>
    </source>
</evidence>
<dbReference type="Proteomes" id="UP000449193">
    <property type="component" value="Unassembled WGS sequence"/>
</dbReference>
<gene>
    <name evidence="4" type="ORF">GMD52_11490</name>
    <name evidence="3" type="ORF">GMD59_02460</name>
    <name evidence="2" type="ORF">TQ39_08235</name>
</gene>
<dbReference type="AlphaFoldDB" id="A0A0D8J058"/>
<organism evidence="2 5">
    <name type="scientific">Ruthenibacterium lactatiformans</name>
    <dbReference type="NCBI Taxonomy" id="1550024"/>
    <lineage>
        <taxon>Bacteria</taxon>
        <taxon>Bacillati</taxon>
        <taxon>Bacillota</taxon>
        <taxon>Clostridia</taxon>
        <taxon>Eubacteriales</taxon>
        <taxon>Oscillospiraceae</taxon>
        <taxon>Ruthenibacterium</taxon>
    </lineage>
</organism>
<sequence length="179" mass="19202">MDSNVNKILQNIVNTATLAADEAKAAVHSAGKAVAGKYDEVKMNIELARLSDEQEDVFSDIGRMLFLMHTGAVKDTVMSDEGEKSPQQVIDALLVSAEQVQQEMDVITDKLTVCRNEKVCPCCGRICGEHDAFCAVCGTRLSEEEPEEEKAPAAEPEIQPAAADAPAAEPEAEAELPAE</sequence>
<reference evidence="6 7" key="2">
    <citation type="journal article" date="2019" name="Nat. Med.">
        <title>A library of human gut bacterial isolates paired with longitudinal multiomics data enables mechanistic microbiome research.</title>
        <authorList>
            <person name="Poyet M."/>
            <person name="Groussin M."/>
            <person name="Gibbons S.M."/>
            <person name="Avila-Pacheco J."/>
            <person name="Jiang X."/>
            <person name="Kearney S.M."/>
            <person name="Perrotta A.R."/>
            <person name="Berdy B."/>
            <person name="Zhao S."/>
            <person name="Lieberman T.D."/>
            <person name="Swanson P.K."/>
            <person name="Smith M."/>
            <person name="Roesemann S."/>
            <person name="Alexander J.E."/>
            <person name="Rich S.A."/>
            <person name="Livny J."/>
            <person name="Vlamakis H."/>
            <person name="Clish C."/>
            <person name="Bullock K."/>
            <person name="Deik A."/>
            <person name="Scott J."/>
            <person name="Pierce K.A."/>
            <person name="Xavier R.J."/>
            <person name="Alm E.J."/>
        </authorList>
    </citation>
    <scope>NUCLEOTIDE SEQUENCE [LARGE SCALE GENOMIC DNA]</scope>
    <source>
        <strain evidence="3 7">BIOML-A4</strain>
        <strain evidence="4 6">BIOML-A7</strain>
    </source>
</reference>
<feature type="region of interest" description="Disordered" evidence="1">
    <location>
        <begin position="144"/>
        <end position="179"/>
    </location>
</feature>
<name>A0A0D8J058_9FIRM</name>
<evidence type="ECO:0000256" key="1">
    <source>
        <dbReference type="SAM" id="MobiDB-lite"/>
    </source>
</evidence>
<comment type="caution">
    <text evidence="2">The sequence shown here is derived from an EMBL/GenBank/DDBJ whole genome shotgun (WGS) entry which is preliminary data.</text>
</comment>
<evidence type="ECO:0000313" key="5">
    <source>
        <dbReference type="Proteomes" id="UP000032483"/>
    </source>
</evidence>
<feature type="compositionally biased region" description="Low complexity" evidence="1">
    <location>
        <begin position="153"/>
        <end position="169"/>
    </location>
</feature>
<dbReference type="Proteomes" id="UP000032483">
    <property type="component" value="Unassembled WGS sequence"/>
</dbReference>
<evidence type="ECO:0008006" key="8">
    <source>
        <dbReference type="Google" id="ProtNLM"/>
    </source>
</evidence>
<evidence type="ECO:0000313" key="6">
    <source>
        <dbReference type="Proteomes" id="UP000449193"/>
    </source>
</evidence>
<proteinExistence type="predicted"/>
<dbReference type="EMBL" id="WMZU01000002">
    <property type="protein sequence ID" value="MTS26146.1"/>
    <property type="molecule type" value="Genomic_DNA"/>
</dbReference>
<dbReference type="GeneID" id="42856583"/>
<accession>A0A0D8J058</accession>
<feature type="compositionally biased region" description="Acidic residues" evidence="1">
    <location>
        <begin position="170"/>
        <end position="179"/>
    </location>
</feature>
<protein>
    <recommendedName>
        <fullName evidence="8">Zinc ribbon domain-containing protein</fullName>
    </recommendedName>
</protein>